<evidence type="ECO:0000256" key="3">
    <source>
        <dbReference type="ARBA" id="ARBA00012438"/>
    </source>
</evidence>
<comment type="catalytic activity">
    <reaction evidence="1">
        <text>ATP + protein L-histidine = ADP + protein N-phospho-L-histidine.</text>
        <dbReference type="EC" id="2.7.13.3"/>
    </reaction>
</comment>
<keyword evidence="8 15" id="KW-0812">Transmembrane</keyword>
<gene>
    <name evidence="18" type="ORF">DD728_15740</name>
</gene>
<dbReference type="SMART" id="SM00304">
    <property type="entry name" value="HAMP"/>
    <property type="match status" value="1"/>
</dbReference>
<comment type="subcellular location">
    <subcellularLocation>
        <location evidence="2">Cell inner membrane</location>
        <topology evidence="2">Multi-pass membrane protein</topology>
    </subcellularLocation>
</comment>
<evidence type="ECO:0000256" key="12">
    <source>
        <dbReference type="ARBA" id="ARBA00022989"/>
    </source>
</evidence>
<evidence type="ECO:0000256" key="7">
    <source>
        <dbReference type="ARBA" id="ARBA00022679"/>
    </source>
</evidence>
<dbReference type="InterPro" id="IPR036097">
    <property type="entry name" value="HisK_dim/P_sf"/>
</dbReference>
<comment type="caution">
    <text evidence="18">The sequence shown here is derived from an EMBL/GenBank/DDBJ whole genome shotgun (WGS) entry which is preliminary data.</text>
</comment>
<dbReference type="PANTHER" id="PTHR44936">
    <property type="entry name" value="SENSOR PROTEIN CREC"/>
    <property type="match status" value="1"/>
</dbReference>
<keyword evidence="9" id="KW-0547">Nucleotide-binding</keyword>
<evidence type="ECO:0000256" key="11">
    <source>
        <dbReference type="ARBA" id="ARBA00022840"/>
    </source>
</evidence>
<reference evidence="18 19" key="1">
    <citation type="journal article" date="2018" name="Nat. Biotechnol.">
        <title>A standardized bacterial taxonomy based on genome phylogeny substantially revises the tree of life.</title>
        <authorList>
            <person name="Parks D.H."/>
            <person name="Chuvochina M."/>
            <person name="Waite D.W."/>
            <person name="Rinke C."/>
            <person name="Skarshewski A."/>
            <person name="Chaumeil P.A."/>
            <person name="Hugenholtz P."/>
        </authorList>
    </citation>
    <scope>NUCLEOTIDE SEQUENCE [LARGE SCALE GENOMIC DNA]</scope>
    <source>
        <strain evidence="18">UBA10378</strain>
    </source>
</reference>
<protein>
    <recommendedName>
        <fullName evidence="3">histidine kinase</fullName>
        <ecNumber evidence="3">2.7.13.3</ecNumber>
    </recommendedName>
</protein>
<evidence type="ECO:0000256" key="8">
    <source>
        <dbReference type="ARBA" id="ARBA00022692"/>
    </source>
</evidence>
<dbReference type="Gene3D" id="1.10.287.130">
    <property type="match status" value="1"/>
</dbReference>
<dbReference type="InterPro" id="IPR005467">
    <property type="entry name" value="His_kinase_dom"/>
</dbReference>
<dbReference type="GO" id="GO:0005886">
    <property type="term" value="C:plasma membrane"/>
    <property type="evidence" value="ECO:0007669"/>
    <property type="project" value="UniProtKB-SubCell"/>
</dbReference>
<dbReference type="CDD" id="cd06225">
    <property type="entry name" value="HAMP"/>
    <property type="match status" value="1"/>
</dbReference>
<evidence type="ECO:0000259" key="17">
    <source>
        <dbReference type="PROSITE" id="PS50885"/>
    </source>
</evidence>
<keyword evidence="6" id="KW-0597">Phosphoprotein</keyword>
<evidence type="ECO:0000256" key="15">
    <source>
        <dbReference type="SAM" id="Phobius"/>
    </source>
</evidence>
<organism evidence="18 19">
    <name type="scientific">Hyphomonas atlantica</name>
    <dbReference type="NCBI Taxonomy" id="1280948"/>
    <lineage>
        <taxon>Bacteria</taxon>
        <taxon>Pseudomonadati</taxon>
        <taxon>Pseudomonadota</taxon>
        <taxon>Alphaproteobacteria</taxon>
        <taxon>Hyphomonadales</taxon>
        <taxon>Hyphomonadaceae</taxon>
        <taxon>Hyphomonas</taxon>
    </lineage>
</organism>
<dbReference type="InterPro" id="IPR050980">
    <property type="entry name" value="2C_sensor_his_kinase"/>
</dbReference>
<feature type="transmembrane region" description="Helical" evidence="15">
    <location>
        <begin position="184"/>
        <end position="202"/>
    </location>
</feature>
<evidence type="ECO:0000256" key="5">
    <source>
        <dbReference type="ARBA" id="ARBA00022519"/>
    </source>
</evidence>
<keyword evidence="5" id="KW-0997">Cell inner membrane</keyword>
<keyword evidence="11" id="KW-0067">ATP-binding</keyword>
<name>A0A356WBI9_9PROT</name>
<keyword evidence="12 15" id="KW-1133">Transmembrane helix</keyword>
<dbReference type="Proteomes" id="UP000263957">
    <property type="component" value="Unassembled WGS sequence"/>
</dbReference>
<keyword evidence="13" id="KW-0902">Two-component regulatory system</keyword>
<proteinExistence type="predicted"/>
<dbReference type="Pfam" id="PF02518">
    <property type="entry name" value="HATPase_c"/>
    <property type="match status" value="1"/>
</dbReference>
<evidence type="ECO:0000256" key="4">
    <source>
        <dbReference type="ARBA" id="ARBA00022475"/>
    </source>
</evidence>
<sequence length="461" mass="51624">MRIRSLTTQTIIMVTLGLTTAYLIGLFHYSRDRLDALIHLSLRTTAQTFAHVTHTVAASNTAWRFDIVNTLDEPHLRASLSGDPVFSDEPYRSPYDQVFREHIKRESHSNEMANVRISMVERPPVSASLHRDTVSEWFLHVLRTVYRLPVHLNVRMSVPLNSGGWLNIAYVIPEFPAELWSPSLTTVGVMTISIILISIWVVRRMLSPLDVFARAARRFASDIHAPPMPIRGAAEVREVAAVFNDMQDQVRSMIRSRTEMMGALSHDLRTPLSLIKLRTEALPSSDERTKLLSSISEMESIVSATLGLARQAFDLEDRQDIDLGALIQAICDDASDIGNDVTVMPLSGKIIIHGQPVALRRAFSNLIDNGLRYGHRVRAFLERTEDRISVRIKDDGPGIPDEEIERVFEPFYRCDRSRSEDTEGTGLGLSLAKTVIENHGGTVELNNEATSGLTVTVTLPR</sequence>
<dbReference type="InterPro" id="IPR004358">
    <property type="entry name" value="Sig_transdc_His_kin-like_C"/>
</dbReference>
<dbReference type="InterPro" id="IPR003660">
    <property type="entry name" value="HAMP_dom"/>
</dbReference>
<dbReference type="GO" id="GO:0005524">
    <property type="term" value="F:ATP binding"/>
    <property type="evidence" value="ECO:0007669"/>
    <property type="project" value="UniProtKB-KW"/>
</dbReference>
<evidence type="ECO:0000256" key="10">
    <source>
        <dbReference type="ARBA" id="ARBA00022777"/>
    </source>
</evidence>
<dbReference type="AlphaFoldDB" id="A0A356WBI9"/>
<evidence type="ECO:0000256" key="1">
    <source>
        <dbReference type="ARBA" id="ARBA00000085"/>
    </source>
</evidence>
<dbReference type="InterPro" id="IPR036890">
    <property type="entry name" value="HATPase_C_sf"/>
</dbReference>
<dbReference type="PRINTS" id="PR00344">
    <property type="entry name" value="BCTRLSENSOR"/>
</dbReference>
<accession>A0A356WBI9</accession>
<dbReference type="SMART" id="SM00387">
    <property type="entry name" value="HATPase_c"/>
    <property type="match status" value="1"/>
</dbReference>
<dbReference type="PANTHER" id="PTHR44936:SF5">
    <property type="entry name" value="SENSOR HISTIDINE KINASE ENVZ"/>
    <property type="match status" value="1"/>
</dbReference>
<dbReference type="PROSITE" id="PS50885">
    <property type="entry name" value="HAMP"/>
    <property type="match status" value="1"/>
</dbReference>
<feature type="domain" description="Histidine kinase" evidence="16">
    <location>
        <begin position="263"/>
        <end position="461"/>
    </location>
</feature>
<evidence type="ECO:0000259" key="16">
    <source>
        <dbReference type="PROSITE" id="PS50109"/>
    </source>
</evidence>
<evidence type="ECO:0000313" key="18">
    <source>
        <dbReference type="EMBL" id="HBQ50302.1"/>
    </source>
</evidence>
<dbReference type="EC" id="2.7.13.3" evidence="3"/>
<dbReference type="CDD" id="cd00082">
    <property type="entry name" value="HisKA"/>
    <property type="match status" value="1"/>
</dbReference>
<keyword evidence="14 15" id="KW-0472">Membrane</keyword>
<keyword evidence="4" id="KW-1003">Cell membrane</keyword>
<dbReference type="GO" id="GO:0000155">
    <property type="term" value="F:phosphorelay sensor kinase activity"/>
    <property type="evidence" value="ECO:0007669"/>
    <property type="project" value="InterPro"/>
</dbReference>
<dbReference type="CDD" id="cd00075">
    <property type="entry name" value="HATPase"/>
    <property type="match status" value="1"/>
</dbReference>
<dbReference type="Pfam" id="PF00672">
    <property type="entry name" value="HAMP"/>
    <property type="match status" value="1"/>
</dbReference>
<evidence type="ECO:0000256" key="14">
    <source>
        <dbReference type="ARBA" id="ARBA00023136"/>
    </source>
</evidence>
<dbReference type="InterPro" id="IPR003661">
    <property type="entry name" value="HisK_dim/P_dom"/>
</dbReference>
<feature type="transmembrane region" description="Helical" evidence="15">
    <location>
        <begin position="6"/>
        <end position="29"/>
    </location>
</feature>
<dbReference type="SMART" id="SM00388">
    <property type="entry name" value="HisKA"/>
    <property type="match status" value="1"/>
</dbReference>
<dbReference type="Gene3D" id="3.30.565.10">
    <property type="entry name" value="Histidine kinase-like ATPase, C-terminal domain"/>
    <property type="match status" value="1"/>
</dbReference>
<feature type="domain" description="HAMP" evidence="17">
    <location>
        <begin position="203"/>
        <end position="255"/>
    </location>
</feature>
<dbReference type="PROSITE" id="PS50109">
    <property type="entry name" value="HIS_KIN"/>
    <property type="match status" value="1"/>
</dbReference>
<evidence type="ECO:0000313" key="19">
    <source>
        <dbReference type="Proteomes" id="UP000263957"/>
    </source>
</evidence>
<evidence type="ECO:0000256" key="6">
    <source>
        <dbReference type="ARBA" id="ARBA00022553"/>
    </source>
</evidence>
<evidence type="ECO:0000256" key="2">
    <source>
        <dbReference type="ARBA" id="ARBA00004429"/>
    </source>
</evidence>
<dbReference type="EMBL" id="DOGS01000319">
    <property type="protein sequence ID" value="HBQ50302.1"/>
    <property type="molecule type" value="Genomic_DNA"/>
</dbReference>
<evidence type="ECO:0000256" key="9">
    <source>
        <dbReference type="ARBA" id="ARBA00022741"/>
    </source>
</evidence>
<dbReference type="InterPro" id="IPR003594">
    <property type="entry name" value="HATPase_dom"/>
</dbReference>
<keyword evidence="10" id="KW-0418">Kinase</keyword>
<dbReference type="SUPFAM" id="SSF55874">
    <property type="entry name" value="ATPase domain of HSP90 chaperone/DNA topoisomerase II/histidine kinase"/>
    <property type="match status" value="1"/>
</dbReference>
<dbReference type="SUPFAM" id="SSF47384">
    <property type="entry name" value="Homodimeric domain of signal transducing histidine kinase"/>
    <property type="match status" value="1"/>
</dbReference>
<keyword evidence="7" id="KW-0808">Transferase</keyword>
<evidence type="ECO:0000256" key="13">
    <source>
        <dbReference type="ARBA" id="ARBA00023012"/>
    </source>
</evidence>
<dbReference type="Pfam" id="PF00512">
    <property type="entry name" value="HisKA"/>
    <property type="match status" value="1"/>
</dbReference>